<protein>
    <submittedName>
        <fullName evidence="2">Transcriptional regulator with XRE-family HTH domain</fullName>
    </submittedName>
</protein>
<name>A0A7W8BF90_STREU</name>
<dbReference type="PANTHER" id="PTHR35010:SF2">
    <property type="entry name" value="BLL4672 PROTEIN"/>
    <property type="match status" value="1"/>
</dbReference>
<reference evidence="2 3" key="1">
    <citation type="submission" date="2020-08" db="EMBL/GenBank/DDBJ databases">
        <title>Genomic Encyclopedia of Type Strains, Phase III (KMG-III): the genomes of soil and plant-associated and newly described type strains.</title>
        <authorList>
            <person name="Whitman W."/>
        </authorList>
    </citation>
    <scope>NUCLEOTIDE SEQUENCE [LARGE SCALE GENOMIC DNA]</scope>
    <source>
        <strain evidence="2 3">CECT 3259</strain>
    </source>
</reference>
<accession>A0A7W8BF90</accession>
<sequence>MDAEALRQLLISRREAINPESLGFKRRDPRGRKTPGLSQDHMDQLLMRSAGTYGKLERGVLENPSHEYLRDVSEILGLSAREWLVFYALARGGQPPEPPMGIRSASVPGDWSQLLEILPLMACITDVAFNVLAYNSAYSELFPRKQVPHNTPHWMLFNDEARQKVLIDWEDQWAPFLVGGLRMTLALNKKNHTLAAMGELCQADPFLNRIYENDITRYATPMAKRMPVRHSVRGTGRITALISELQDSPGVRLHMWLFHPEGHPSPENAPLDAVGDRDPAGFFPAP</sequence>
<dbReference type="Proteomes" id="UP000528608">
    <property type="component" value="Unassembled WGS sequence"/>
</dbReference>
<feature type="domain" description="MmyB-like transcription regulator ligand binding" evidence="1">
    <location>
        <begin position="113"/>
        <end position="261"/>
    </location>
</feature>
<evidence type="ECO:0000259" key="1">
    <source>
        <dbReference type="Pfam" id="PF17765"/>
    </source>
</evidence>
<gene>
    <name evidence="2" type="ORF">FHS36_005296</name>
</gene>
<proteinExistence type="predicted"/>
<dbReference type="GO" id="GO:0003677">
    <property type="term" value="F:DNA binding"/>
    <property type="evidence" value="ECO:0007669"/>
    <property type="project" value="InterPro"/>
</dbReference>
<dbReference type="PANTHER" id="PTHR35010">
    <property type="entry name" value="BLL4672 PROTEIN-RELATED"/>
    <property type="match status" value="1"/>
</dbReference>
<comment type="caution">
    <text evidence="2">The sequence shown here is derived from an EMBL/GenBank/DDBJ whole genome shotgun (WGS) entry which is preliminary data.</text>
</comment>
<dbReference type="InterPro" id="IPR041413">
    <property type="entry name" value="MLTR_LBD"/>
</dbReference>
<dbReference type="EMBL" id="JACHJF010000021">
    <property type="protein sequence ID" value="MBB5121827.1"/>
    <property type="molecule type" value="Genomic_DNA"/>
</dbReference>
<dbReference type="InterPro" id="IPR010982">
    <property type="entry name" value="Lambda_DNA-bd_dom_sf"/>
</dbReference>
<dbReference type="Gene3D" id="1.10.260.40">
    <property type="entry name" value="lambda repressor-like DNA-binding domains"/>
    <property type="match status" value="1"/>
</dbReference>
<dbReference type="Pfam" id="PF17765">
    <property type="entry name" value="MLTR_LBD"/>
    <property type="match status" value="1"/>
</dbReference>
<dbReference type="RefSeq" id="WP_170127643.1">
    <property type="nucleotide sequence ID" value="NZ_JACHJF010000021.1"/>
</dbReference>
<dbReference type="InterPro" id="IPR001387">
    <property type="entry name" value="Cro/C1-type_HTH"/>
</dbReference>
<dbReference type="SUPFAM" id="SSF47413">
    <property type="entry name" value="lambda repressor-like DNA-binding domains"/>
    <property type="match status" value="1"/>
</dbReference>
<dbReference type="CDD" id="cd00093">
    <property type="entry name" value="HTH_XRE"/>
    <property type="match status" value="1"/>
</dbReference>
<evidence type="ECO:0000313" key="3">
    <source>
        <dbReference type="Proteomes" id="UP000528608"/>
    </source>
</evidence>
<dbReference type="Gene3D" id="3.30.450.180">
    <property type="match status" value="1"/>
</dbReference>
<dbReference type="AlphaFoldDB" id="A0A7W8BF90"/>
<evidence type="ECO:0000313" key="2">
    <source>
        <dbReference type="EMBL" id="MBB5121827.1"/>
    </source>
</evidence>
<organism evidence="2 3">
    <name type="scientific">Streptomyces eurocidicus</name>
    <name type="common">Streptoverticillium eurocidicus</name>
    <dbReference type="NCBI Taxonomy" id="66423"/>
    <lineage>
        <taxon>Bacteria</taxon>
        <taxon>Bacillati</taxon>
        <taxon>Actinomycetota</taxon>
        <taxon>Actinomycetes</taxon>
        <taxon>Kitasatosporales</taxon>
        <taxon>Streptomycetaceae</taxon>
        <taxon>Streptomyces</taxon>
    </lineage>
</organism>